<name>A0A0E9UCZ0_ANGAN</name>
<reference evidence="1" key="1">
    <citation type="submission" date="2014-11" db="EMBL/GenBank/DDBJ databases">
        <authorList>
            <person name="Amaro Gonzalez C."/>
        </authorList>
    </citation>
    <scope>NUCLEOTIDE SEQUENCE</scope>
</reference>
<organism evidence="1">
    <name type="scientific">Anguilla anguilla</name>
    <name type="common">European freshwater eel</name>
    <name type="synonym">Muraena anguilla</name>
    <dbReference type="NCBI Taxonomy" id="7936"/>
    <lineage>
        <taxon>Eukaryota</taxon>
        <taxon>Metazoa</taxon>
        <taxon>Chordata</taxon>
        <taxon>Craniata</taxon>
        <taxon>Vertebrata</taxon>
        <taxon>Euteleostomi</taxon>
        <taxon>Actinopterygii</taxon>
        <taxon>Neopterygii</taxon>
        <taxon>Teleostei</taxon>
        <taxon>Anguilliformes</taxon>
        <taxon>Anguillidae</taxon>
        <taxon>Anguilla</taxon>
    </lineage>
</organism>
<reference evidence="1" key="2">
    <citation type="journal article" date="2015" name="Fish Shellfish Immunol.">
        <title>Early steps in the European eel (Anguilla anguilla)-Vibrio vulnificus interaction in the gills: Role of the RtxA13 toxin.</title>
        <authorList>
            <person name="Callol A."/>
            <person name="Pajuelo D."/>
            <person name="Ebbesson L."/>
            <person name="Teles M."/>
            <person name="MacKenzie S."/>
            <person name="Amaro C."/>
        </authorList>
    </citation>
    <scope>NUCLEOTIDE SEQUENCE</scope>
</reference>
<dbReference type="AlphaFoldDB" id="A0A0E9UCZ0"/>
<proteinExistence type="predicted"/>
<evidence type="ECO:0000313" key="1">
    <source>
        <dbReference type="EMBL" id="JAH63612.1"/>
    </source>
</evidence>
<dbReference type="EMBL" id="GBXM01044965">
    <property type="protein sequence ID" value="JAH63612.1"/>
    <property type="molecule type" value="Transcribed_RNA"/>
</dbReference>
<accession>A0A0E9UCZ0</accession>
<sequence>MLSLLLSYSIAHLSYLATGLMGN</sequence>
<protein>
    <submittedName>
        <fullName evidence="1">Uncharacterized protein</fullName>
    </submittedName>
</protein>